<organism evidence="1 2">
    <name type="scientific">Lactuca saligna</name>
    <name type="common">Willowleaf lettuce</name>
    <dbReference type="NCBI Taxonomy" id="75948"/>
    <lineage>
        <taxon>Eukaryota</taxon>
        <taxon>Viridiplantae</taxon>
        <taxon>Streptophyta</taxon>
        <taxon>Embryophyta</taxon>
        <taxon>Tracheophyta</taxon>
        <taxon>Spermatophyta</taxon>
        <taxon>Magnoliopsida</taxon>
        <taxon>eudicotyledons</taxon>
        <taxon>Gunneridae</taxon>
        <taxon>Pentapetalae</taxon>
        <taxon>asterids</taxon>
        <taxon>campanulids</taxon>
        <taxon>Asterales</taxon>
        <taxon>Asteraceae</taxon>
        <taxon>Cichorioideae</taxon>
        <taxon>Cichorieae</taxon>
        <taxon>Lactucinae</taxon>
        <taxon>Lactuca</taxon>
    </lineage>
</organism>
<reference evidence="1" key="1">
    <citation type="submission" date="2023-04" db="EMBL/GenBank/DDBJ databases">
        <authorList>
            <person name="Vijverberg K."/>
            <person name="Xiong W."/>
            <person name="Schranz E."/>
        </authorList>
    </citation>
    <scope>NUCLEOTIDE SEQUENCE</scope>
</reference>
<gene>
    <name evidence="1" type="ORF">LSALG_LOCUS3495</name>
</gene>
<dbReference type="EMBL" id="OX465086">
    <property type="protein sequence ID" value="CAI9262773.1"/>
    <property type="molecule type" value="Genomic_DNA"/>
</dbReference>
<dbReference type="Proteomes" id="UP001177003">
    <property type="component" value="Chromosome 0"/>
</dbReference>
<accession>A0AA35Y9G9</accession>
<dbReference type="AlphaFoldDB" id="A0AA35Y9G9"/>
<name>A0AA35Y9G9_LACSI</name>
<protein>
    <submittedName>
        <fullName evidence="1">Uncharacterized protein</fullName>
    </submittedName>
</protein>
<proteinExistence type="predicted"/>
<sequence length="251" mass="27904">MDNHDRMDKNNELKVKFQSNSFDVAFRDLKATAKSRHVLYVQDVKAVRENVNLNIQELHEDVTNEIATVDKNSSTLHNKVDVIVDAVAKAVELYSSLVLKFDNKARMDVTSFGNVDRLLQELKDLMSKYYSSKTSIVSPEFFNENFRMLESSIHNELAPHAMFANFMPTTDLPVSTGMQGGERRIFGIRSGYKGEGGYGSVNGDAKVVGKVLTKQIPTSLPKTSIITSSTITTRPITKGIVIGTAVESQDH</sequence>
<keyword evidence="2" id="KW-1185">Reference proteome</keyword>
<evidence type="ECO:0000313" key="1">
    <source>
        <dbReference type="EMBL" id="CAI9262773.1"/>
    </source>
</evidence>
<evidence type="ECO:0000313" key="2">
    <source>
        <dbReference type="Proteomes" id="UP001177003"/>
    </source>
</evidence>